<reference evidence="1" key="2">
    <citation type="journal article" date="2015" name="Data Brief">
        <title>Shoot transcriptome of the giant reed, Arundo donax.</title>
        <authorList>
            <person name="Barrero R.A."/>
            <person name="Guerrero F.D."/>
            <person name="Moolhuijzen P."/>
            <person name="Goolsby J.A."/>
            <person name="Tidwell J."/>
            <person name="Bellgard S.E."/>
            <person name="Bellgard M.I."/>
        </authorList>
    </citation>
    <scope>NUCLEOTIDE SEQUENCE</scope>
    <source>
        <tissue evidence="1">Shoot tissue taken approximately 20 cm above the soil surface</tissue>
    </source>
</reference>
<organism evidence="1">
    <name type="scientific">Arundo donax</name>
    <name type="common">Giant reed</name>
    <name type="synonym">Donax arundinaceus</name>
    <dbReference type="NCBI Taxonomy" id="35708"/>
    <lineage>
        <taxon>Eukaryota</taxon>
        <taxon>Viridiplantae</taxon>
        <taxon>Streptophyta</taxon>
        <taxon>Embryophyta</taxon>
        <taxon>Tracheophyta</taxon>
        <taxon>Spermatophyta</taxon>
        <taxon>Magnoliopsida</taxon>
        <taxon>Liliopsida</taxon>
        <taxon>Poales</taxon>
        <taxon>Poaceae</taxon>
        <taxon>PACMAD clade</taxon>
        <taxon>Arundinoideae</taxon>
        <taxon>Arundineae</taxon>
        <taxon>Arundo</taxon>
    </lineage>
</organism>
<accession>A0A0A8YA96</accession>
<dbReference type="EMBL" id="GBRH01275066">
    <property type="protein sequence ID" value="JAD22829.1"/>
    <property type="molecule type" value="Transcribed_RNA"/>
</dbReference>
<name>A0A0A8YA96_ARUDO</name>
<evidence type="ECO:0000313" key="1">
    <source>
        <dbReference type="EMBL" id="JAD22829.1"/>
    </source>
</evidence>
<sequence length="9" mass="1070">MMAPSHYHP</sequence>
<reference evidence="1" key="1">
    <citation type="submission" date="2014-09" db="EMBL/GenBank/DDBJ databases">
        <authorList>
            <person name="Magalhaes I.L.F."/>
            <person name="Oliveira U."/>
            <person name="Santos F.R."/>
            <person name="Vidigal T.H.D.A."/>
            <person name="Brescovit A.D."/>
            <person name="Santos A.J."/>
        </authorList>
    </citation>
    <scope>NUCLEOTIDE SEQUENCE</scope>
    <source>
        <tissue evidence="1">Shoot tissue taken approximately 20 cm above the soil surface</tissue>
    </source>
</reference>
<proteinExistence type="predicted"/>
<protein>
    <submittedName>
        <fullName evidence="1">Uncharacterized protein</fullName>
    </submittedName>
</protein>